<feature type="region of interest" description="Disordered" evidence="1">
    <location>
        <begin position="36"/>
        <end position="63"/>
    </location>
</feature>
<dbReference type="OrthoDB" id="7057642at2"/>
<evidence type="ECO:0000313" key="3">
    <source>
        <dbReference type="Proteomes" id="UP000184226"/>
    </source>
</evidence>
<evidence type="ECO:0008006" key="4">
    <source>
        <dbReference type="Google" id="ProtNLM"/>
    </source>
</evidence>
<dbReference type="InterPro" id="IPR021332">
    <property type="entry name" value="DUF2944"/>
</dbReference>
<proteinExistence type="predicted"/>
<dbReference type="RefSeq" id="WP_073103583.1">
    <property type="nucleotide sequence ID" value="NZ_FQXE01000006.1"/>
</dbReference>
<dbReference type="AlphaFoldDB" id="A0A1M5X4X3"/>
<dbReference type="STRING" id="658167.SAMN04488135_106119"/>
<organism evidence="2 3">
    <name type="scientific">Pollutimonas bauzanensis</name>
    <dbReference type="NCBI Taxonomy" id="658167"/>
    <lineage>
        <taxon>Bacteria</taxon>
        <taxon>Pseudomonadati</taxon>
        <taxon>Pseudomonadota</taxon>
        <taxon>Betaproteobacteria</taxon>
        <taxon>Burkholderiales</taxon>
        <taxon>Alcaligenaceae</taxon>
        <taxon>Pollutimonas</taxon>
    </lineage>
</organism>
<reference evidence="2 3" key="1">
    <citation type="submission" date="2016-11" db="EMBL/GenBank/DDBJ databases">
        <authorList>
            <person name="Jaros S."/>
            <person name="Januszkiewicz K."/>
            <person name="Wedrychowicz H."/>
        </authorList>
    </citation>
    <scope>NUCLEOTIDE SEQUENCE [LARGE SCALE GENOMIC DNA]</scope>
    <source>
        <strain evidence="2 3">CGMCC 1.10190</strain>
    </source>
</reference>
<protein>
    <recommendedName>
        <fullName evidence="4">DUF2946 family protein</fullName>
    </recommendedName>
</protein>
<name>A0A1M5X4X3_9BURK</name>
<evidence type="ECO:0000256" key="1">
    <source>
        <dbReference type="SAM" id="MobiDB-lite"/>
    </source>
</evidence>
<gene>
    <name evidence="2" type="ORF">SAMN04488135_106119</name>
</gene>
<evidence type="ECO:0000313" key="2">
    <source>
        <dbReference type="EMBL" id="SHH94263.1"/>
    </source>
</evidence>
<dbReference type="Pfam" id="PF11161">
    <property type="entry name" value="DUF2944"/>
    <property type="match status" value="1"/>
</dbReference>
<sequence>MDANVIAAMARWPDVADVYGWLSLTESGQWRLHPLGDAWPQGGDAEGMPAQDSGPPAEGHGAGESIISPQILQFIDRNYARDDRGQWFFQNGPQRVYVRLDAAPYIVRTAGGGAAMRLRTHNGLDVRDVHEWWLDDAGKLYAQTEHGPGLIAGRDLAAVLDGLYTAEGDSLLAVLERDPQPRGPIALRPLAARDCAAAAPVRPAVALRMCAAAAIPRKLGFLRLPRPAR</sequence>
<dbReference type="EMBL" id="FQXE01000006">
    <property type="protein sequence ID" value="SHH94263.1"/>
    <property type="molecule type" value="Genomic_DNA"/>
</dbReference>
<dbReference type="Proteomes" id="UP000184226">
    <property type="component" value="Unassembled WGS sequence"/>
</dbReference>
<keyword evidence="3" id="KW-1185">Reference proteome</keyword>
<accession>A0A1M5X4X3</accession>